<feature type="signal peptide" evidence="1">
    <location>
        <begin position="1"/>
        <end position="27"/>
    </location>
</feature>
<dbReference type="EMBL" id="LK056678">
    <property type="protein sequence ID" value="CDR88437.1"/>
    <property type="molecule type" value="Genomic_DNA"/>
</dbReference>
<keyword evidence="1" id="KW-0732">Signal</keyword>
<evidence type="ECO:0000256" key="1">
    <source>
        <dbReference type="SAM" id="SignalP"/>
    </source>
</evidence>
<sequence length="190" mass="20839">MSIKQRCGLAVALVFLLAFIQVALVAAADGDVICSTQPPILPNNVEYTKKCDNPKPASTDEARWPCFTQKYGTMFGTDIYPAATVSHDADNTLLMAKNGDLLPLTEFTPKDAVKSFSIRYIYAGISLHYNPSNDPGCRSIRVEKWDPNGKYGLSVLVGPLNEQQVVVSSMDKESKYFCGELLEINLLPDA</sequence>
<accession>A0A127Z568</accession>
<feature type="chain" id="PRO_5007281110" evidence="1">
    <location>
        <begin position="28"/>
        <end position="190"/>
    </location>
</feature>
<evidence type="ECO:0000313" key="2">
    <source>
        <dbReference type="EMBL" id="CDR88437.1"/>
    </source>
</evidence>
<organism evidence="2">
    <name type="scientific">Sporisorium scitamineum</name>
    <dbReference type="NCBI Taxonomy" id="49012"/>
    <lineage>
        <taxon>Eukaryota</taxon>
        <taxon>Fungi</taxon>
        <taxon>Dikarya</taxon>
        <taxon>Basidiomycota</taxon>
        <taxon>Ustilaginomycotina</taxon>
        <taxon>Ustilaginomycetes</taxon>
        <taxon>Ustilaginales</taxon>
        <taxon>Ustilaginaceae</taxon>
        <taxon>Sporisorium</taxon>
    </lineage>
</organism>
<gene>
    <name evidence="2" type="ORF">SPSC_04264</name>
</gene>
<proteinExistence type="predicted"/>
<reference evidence="2" key="1">
    <citation type="submission" date="2014-06" db="EMBL/GenBank/DDBJ databases">
        <authorList>
            <person name="Ju J."/>
            <person name="Zhang J."/>
        </authorList>
    </citation>
    <scope>NUCLEOTIDE SEQUENCE</scope>
    <source>
        <strain evidence="2">SscI8</strain>
    </source>
</reference>
<dbReference type="AlphaFoldDB" id="A0A127Z568"/>
<protein>
    <submittedName>
        <fullName evidence="2">Related to Mig1 protein</fullName>
    </submittedName>
</protein>
<name>A0A127Z568_9BASI</name>
<dbReference type="OrthoDB" id="10427565at2759"/>